<feature type="domain" description="ABC transporter" evidence="3">
    <location>
        <begin position="7"/>
        <end position="218"/>
    </location>
</feature>
<comment type="caution">
    <text evidence="4">The sequence shown here is derived from an EMBL/GenBank/DDBJ whole genome shotgun (WGS) entry which is preliminary data.</text>
</comment>
<dbReference type="AlphaFoldDB" id="A0A8T5UPR1"/>
<dbReference type="PROSITE" id="PS50893">
    <property type="entry name" value="ABC_TRANSPORTER_2"/>
    <property type="match status" value="1"/>
</dbReference>
<dbReference type="GO" id="GO:0005886">
    <property type="term" value="C:plasma membrane"/>
    <property type="evidence" value="ECO:0007669"/>
    <property type="project" value="TreeGrafter"/>
</dbReference>
<dbReference type="InterPro" id="IPR003593">
    <property type="entry name" value="AAA+_ATPase"/>
</dbReference>
<dbReference type="PANTHER" id="PTHR24220:SF86">
    <property type="entry name" value="ABC TRANSPORTER ABCH.1"/>
    <property type="match status" value="1"/>
</dbReference>
<dbReference type="Proteomes" id="UP000825933">
    <property type="component" value="Unassembled WGS sequence"/>
</dbReference>
<evidence type="ECO:0000256" key="1">
    <source>
        <dbReference type="ARBA" id="ARBA00022741"/>
    </source>
</evidence>
<dbReference type="SMART" id="SM00382">
    <property type="entry name" value="AAA"/>
    <property type="match status" value="1"/>
</dbReference>
<dbReference type="SUPFAM" id="SSF52540">
    <property type="entry name" value="P-loop containing nucleoside triphosphate hydrolases"/>
    <property type="match status" value="1"/>
</dbReference>
<dbReference type="EMBL" id="JAIOUQ010000007">
    <property type="protein sequence ID" value="MBZ2165644.1"/>
    <property type="molecule type" value="Genomic_DNA"/>
</dbReference>
<evidence type="ECO:0000259" key="3">
    <source>
        <dbReference type="PROSITE" id="PS50893"/>
    </source>
</evidence>
<sequence>MNENNIVMLEDVWKIYKNGEHVIHSLANINYSVEEGSFSIIYGPSGSGKSTLIRVIGLLEKPTMGKVWIKGKNSGKLAQKKRNIVIRDEIGFLFQGSNLIPTLNALENITLPMLNSDKNLAKKLLEKVGFSDHKKLPKEMSIEEGRRVSLARAMVNNHSIILADEPTGDLHTADSEKFIKILQELNRTEDLTVVVTTNNRNISKLGGNLIEIADGTFVQ</sequence>
<evidence type="ECO:0000256" key="2">
    <source>
        <dbReference type="ARBA" id="ARBA00022840"/>
    </source>
</evidence>
<dbReference type="GO" id="GO:0016887">
    <property type="term" value="F:ATP hydrolysis activity"/>
    <property type="evidence" value="ECO:0007669"/>
    <property type="project" value="InterPro"/>
</dbReference>
<proteinExistence type="predicted"/>
<dbReference type="InterPro" id="IPR003439">
    <property type="entry name" value="ABC_transporter-like_ATP-bd"/>
</dbReference>
<protein>
    <submittedName>
        <fullName evidence="4">ATP-binding cassette domain-containing protein</fullName>
    </submittedName>
</protein>
<dbReference type="RefSeq" id="WP_223791245.1">
    <property type="nucleotide sequence ID" value="NZ_JAIOUQ010000007.1"/>
</dbReference>
<gene>
    <name evidence="4" type="ORF">K8N75_06280</name>
</gene>
<dbReference type="PANTHER" id="PTHR24220">
    <property type="entry name" value="IMPORT ATP-BINDING PROTEIN"/>
    <property type="match status" value="1"/>
</dbReference>
<dbReference type="Gene3D" id="3.40.50.300">
    <property type="entry name" value="P-loop containing nucleotide triphosphate hydrolases"/>
    <property type="match status" value="1"/>
</dbReference>
<evidence type="ECO:0000313" key="5">
    <source>
        <dbReference type="Proteomes" id="UP000825933"/>
    </source>
</evidence>
<reference evidence="5" key="1">
    <citation type="journal article" date="2022" name="Microbiol. Resour. Announc.">
        <title>Draft Genome Sequence of a Methanogenic Archaeon from West Spitsbergen Permafrost.</title>
        <authorList>
            <person name="Trubitsyn V."/>
            <person name="Rivkina E."/>
            <person name="Shcherbakova V."/>
        </authorList>
    </citation>
    <scope>NUCLEOTIDE SEQUENCE [LARGE SCALE GENOMIC DNA]</scope>
    <source>
        <strain evidence="5">VT</strain>
    </source>
</reference>
<accession>A0A8T5UPR1</accession>
<organism evidence="4 5">
    <name type="scientific">Methanobacterium spitsbergense</name>
    <dbReference type="NCBI Taxonomy" id="2874285"/>
    <lineage>
        <taxon>Archaea</taxon>
        <taxon>Methanobacteriati</taxon>
        <taxon>Methanobacteriota</taxon>
        <taxon>Methanomada group</taxon>
        <taxon>Methanobacteria</taxon>
        <taxon>Methanobacteriales</taxon>
        <taxon>Methanobacteriaceae</taxon>
        <taxon>Methanobacterium</taxon>
    </lineage>
</organism>
<dbReference type="InterPro" id="IPR015854">
    <property type="entry name" value="ABC_transpr_LolD-like"/>
</dbReference>
<dbReference type="InterPro" id="IPR027417">
    <property type="entry name" value="P-loop_NTPase"/>
</dbReference>
<dbReference type="GO" id="GO:0022857">
    <property type="term" value="F:transmembrane transporter activity"/>
    <property type="evidence" value="ECO:0007669"/>
    <property type="project" value="TreeGrafter"/>
</dbReference>
<keyword evidence="5" id="KW-1185">Reference proteome</keyword>
<keyword evidence="2 4" id="KW-0067">ATP-binding</keyword>
<name>A0A8T5UPR1_9EURY</name>
<keyword evidence="1" id="KW-0547">Nucleotide-binding</keyword>
<evidence type="ECO:0000313" key="4">
    <source>
        <dbReference type="EMBL" id="MBZ2165644.1"/>
    </source>
</evidence>
<dbReference type="GO" id="GO:0005524">
    <property type="term" value="F:ATP binding"/>
    <property type="evidence" value="ECO:0007669"/>
    <property type="project" value="UniProtKB-KW"/>
</dbReference>
<dbReference type="Pfam" id="PF00005">
    <property type="entry name" value="ABC_tran"/>
    <property type="match status" value="1"/>
</dbReference>